<dbReference type="Pfam" id="PF02577">
    <property type="entry name" value="BFN_dom"/>
    <property type="match status" value="1"/>
</dbReference>
<keyword evidence="3" id="KW-1185">Reference proteome</keyword>
<dbReference type="SUPFAM" id="SSF103256">
    <property type="entry name" value="Hypothetical protein TM0160"/>
    <property type="match status" value="1"/>
</dbReference>
<feature type="domain" description="BFN" evidence="1">
    <location>
        <begin position="1"/>
        <end position="129"/>
    </location>
</feature>
<dbReference type="EMBL" id="CP009215">
    <property type="protein sequence ID" value="AIL96894.1"/>
    <property type="molecule type" value="Genomic_DNA"/>
</dbReference>
<dbReference type="KEGG" id="cuv:CUREI_05945"/>
<dbReference type="InterPro" id="IPR003729">
    <property type="entry name" value="Bi_nuclease_dom"/>
</dbReference>
<dbReference type="HOGENOM" id="CLU_096111_0_0_11"/>
<dbReference type="Gene3D" id="3.10.690.10">
    <property type="entry name" value="Bifunctional nuclease domain"/>
    <property type="match status" value="1"/>
</dbReference>
<organism evidence="2 3">
    <name type="scientific">Corynebacterium ureicelerivorans</name>
    <dbReference type="NCBI Taxonomy" id="401472"/>
    <lineage>
        <taxon>Bacteria</taxon>
        <taxon>Bacillati</taxon>
        <taxon>Actinomycetota</taxon>
        <taxon>Actinomycetes</taxon>
        <taxon>Mycobacteriales</taxon>
        <taxon>Corynebacteriaceae</taxon>
        <taxon>Corynebacterium</taxon>
    </lineage>
</organism>
<dbReference type="STRING" id="401472.CUREI_05945"/>
<name>A0A077HL14_9CORY</name>
<dbReference type="AlphaFoldDB" id="A0A077HL14"/>
<gene>
    <name evidence="2" type="ORF">CUREI_05945</name>
</gene>
<dbReference type="RefSeq" id="WP_038611483.1">
    <property type="nucleotide sequence ID" value="NZ_CP009215.1"/>
</dbReference>
<reference evidence="2 3" key="1">
    <citation type="submission" date="2014-08" db="EMBL/GenBank/DDBJ databases">
        <title>Complete genome sequence of Corynebacterium ureicelerivorans DSM 45051, a lipophilic and urea-splitting isolate from a blood culture of a septicaemia patient.</title>
        <authorList>
            <person name="Tippelt A."/>
            <person name="Albersmeier A."/>
            <person name="Brinkrolf K."/>
            <person name="Ruckert C."/>
            <person name="Tauch A."/>
        </authorList>
    </citation>
    <scope>NUCLEOTIDE SEQUENCE [LARGE SCALE GENOMIC DNA]</scope>
    <source>
        <strain evidence="2 3">IMMIB RIV-2301</strain>
    </source>
</reference>
<sequence>MEGVTLVGVFPVGPEDFLCALLQRPSNGRCIPVWLPPMEGAELAARLSGWAPRRPRPVDAMAELIRTSVDGAASLELSSYVDGTFMATLTLDSGVEIDLRSSDALLLAHELDMELAVDDTVAAQAAVFISEDDAKRYLQADIEVEGFNGQSVSASGDAQADADFEALMRSLGVEDADLGDDNPEEE</sequence>
<dbReference type="GO" id="GO:0004518">
    <property type="term" value="F:nuclease activity"/>
    <property type="evidence" value="ECO:0007669"/>
    <property type="project" value="InterPro"/>
</dbReference>
<evidence type="ECO:0000259" key="1">
    <source>
        <dbReference type="PROSITE" id="PS51658"/>
    </source>
</evidence>
<proteinExistence type="predicted"/>
<dbReference type="Proteomes" id="UP000028939">
    <property type="component" value="Chromosome"/>
</dbReference>
<evidence type="ECO:0000313" key="2">
    <source>
        <dbReference type="EMBL" id="AIL96894.1"/>
    </source>
</evidence>
<dbReference type="OrthoDB" id="9788698at2"/>
<accession>A0A077HL14</accession>
<protein>
    <recommendedName>
        <fullName evidence="1">BFN domain-containing protein</fullName>
    </recommendedName>
</protein>
<evidence type="ECO:0000313" key="3">
    <source>
        <dbReference type="Proteomes" id="UP000028939"/>
    </source>
</evidence>
<dbReference type="InterPro" id="IPR036104">
    <property type="entry name" value="BFN_sf"/>
</dbReference>
<dbReference type="PROSITE" id="PS51658">
    <property type="entry name" value="BFN"/>
    <property type="match status" value="1"/>
</dbReference>